<gene>
    <name evidence="2" type="ORF">C9J47_09505</name>
</gene>
<dbReference type="EMBL" id="PYOC01000002">
    <property type="protein sequence ID" value="PSV48731.1"/>
    <property type="molecule type" value="Genomic_DNA"/>
</dbReference>
<reference evidence="2 3" key="1">
    <citation type="submission" date="2018-03" db="EMBL/GenBank/DDBJ databases">
        <title>Whole genome sequencing of Histamine producing bacteria.</title>
        <authorList>
            <person name="Butler K."/>
        </authorList>
    </citation>
    <scope>NUCLEOTIDE SEQUENCE [LARGE SCALE GENOMIC DNA]</scope>
    <source>
        <strain evidence="2 3">ATCC 19614</strain>
    </source>
</reference>
<dbReference type="NCBIfam" id="NF006465">
    <property type="entry name" value="PRK08868.1"/>
    <property type="match status" value="1"/>
</dbReference>
<dbReference type="Pfam" id="PF03646">
    <property type="entry name" value="FlaG"/>
    <property type="match status" value="1"/>
</dbReference>
<proteinExistence type="predicted"/>
<sequence>MDVKPIASSSPLVQTSNSGTKFALSSTGSQDLPLISDKLNQSSIQQSSDKGQTDIRRVEQTASAEKQSEMQRQQLEKVVEQLEEFVGTLNKGLAFRIDEESGRSIVTIYDKSSGEIVRQIPDEDILTLSRQIASHSGGLVTTQV</sequence>
<protein>
    <submittedName>
        <fullName evidence="2">Flagellar biosynthesis protein FlaG</fullName>
    </submittedName>
</protein>
<keyword evidence="3" id="KW-1185">Reference proteome</keyword>
<organism evidence="2 3">
    <name type="scientific">Photobacterium indicum</name>
    <dbReference type="NCBI Taxonomy" id="81447"/>
    <lineage>
        <taxon>Bacteria</taxon>
        <taxon>Pseudomonadati</taxon>
        <taxon>Pseudomonadota</taxon>
        <taxon>Gammaproteobacteria</taxon>
        <taxon>Vibrionales</taxon>
        <taxon>Vibrionaceae</taxon>
        <taxon>Photobacterium</taxon>
    </lineage>
</organism>
<feature type="compositionally biased region" description="Polar residues" evidence="1">
    <location>
        <begin position="7"/>
        <end position="30"/>
    </location>
</feature>
<dbReference type="PANTHER" id="PTHR37166">
    <property type="entry name" value="PROTEIN FLAG"/>
    <property type="match status" value="1"/>
</dbReference>
<feature type="compositionally biased region" description="Polar residues" evidence="1">
    <location>
        <begin position="38"/>
        <end position="50"/>
    </location>
</feature>
<keyword evidence="2" id="KW-0282">Flagellum</keyword>
<evidence type="ECO:0000313" key="2">
    <source>
        <dbReference type="EMBL" id="PSV48731.1"/>
    </source>
</evidence>
<accession>A0A2T3LBP7</accession>
<feature type="region of interest" description="Disordered" evidence="1">
    <location>
        <begin position="1"/>
        <end position="70"/>
    </location>
</feature>
<dbReference type="Gene3D" id="3.30.160.170">
    <property type="entry name" value="FlaG-like"/>
    <property type="match status" value="1"/>
</dbReference>
<dbReference type="RefSeq" id="WP_107253295.1">
    <property type="nucleotide sequence ID" value="NZ_PYOC01000002.1"/>
</dbReference>
<evidence type="ECO:0000313" key="3">
    <source>
        <dbReference type="Proteomes" id="UP000241803"/>
    </source>
</evidence>
<dbReference type="Proteomes" id="UP000241803">
    <property type="component" value="Unassembled WGS sequence"/>
</dbReference>
<comment type="caution">
    <text evidence="2">The sequence shown here is derived from an EMBL/GenBank/DDBJ whole genome shotgun (WGS) entry which is preliminary data.</text>
</comment>
<keyword evidence="2" id="KW-0966">Cell projection</keyword>
<name>A0A2T3LBP7_9GAMM</name>
<evidence type="ECO:0000256" key="1">
    <source>
        <dbReference type="SAM" id="MobiDB-lite"/>
    </source>
</evidence>
<dbReference type="SUPFAM" id="SSF160214">
    <property type="entry name" value="FlaG-like"/>
    <property type="match status" value="1"/>
</dbReference>
<dbReference type="InterPro" id="IPR035924">
    <property type="entry name" value="FlaG-like_sf"/>
</dbReference>
<dbReference type="PANTHER" id="PTHR37166:SF1">
    <property type="entry name" value="PROTEIN FLAG"/>
    <property type="match status" value="1"/>
</dbReference>
<dbReference type="AlphaFoldDB" id="A0A2T3LBP7"/>
<keyword evidence="2" id="KW-0969">Cilium</keyword>
<dbReference type="InterPro" id="IPR005186">
    <property type="entry name" value="FlaG"/>
</dbReference>